<proteinExistence type="predicted"/>
<dbReference type="Proteomes" id="UP001234297">
    <property type="component" value="Chromosome 6"/>
</dbReference>
<reference evidence="1 2" key="1">
    <citation type="journal article" date="2022" name="Hortic Res">
        <title>A haplotype resolved chromosomal level avocado genome allows analysis of novel avocado genes.</title>
        <authorList>
            <person name="Nath O."/>
            <person name="Fletcher S.J."/>
            <person name="Hayward A."/>
            <person name="Shaw L.M."/>
            <person name="Masouleh A.K."/>
            <person name="Furtado A."/>
            <person name="Henry R.J."/>
            <person name="Mitter N."/>
        </authorList>
    </citation>
    <scope>NUCLEOTIDE SEQUENCE [LARGE SCALE GENOMIC DNA]</scope>
    <source>
        <strain evidence="2">cv. Hass</strain>
    </source>
</reference>
<evidence type="ECO:0000313" key="2">
    <source>
        <dbReference type="Proteomes" id="UP001234297"/>
    </source>
</evidence>
<dbReference type="EMBL" id="CM056814">
    <property type="protein sequence ID" value="KAJ8626412.1"/>
    <property type="molecule type" value="Genomic_DNA"/>
</dbReference>
<sequence>MLGLASLKPESSLSSRLPPPHRSKPSSPAPSSLRWSRLWKLEFFPTSLAATIPLVRWKPDPSRLFSLPSDGSRIRATLKPVAEERRQLPWVNPVQKKDPVLGFSSGFDQGDSCYLIPTVVIIPTVSFKKVQVLLKLKLNYEILNKRSGQGMIPANTFLRRREDWASSEDEEDAAEEMYNPRIVSAHKPAADAGYRKQPRTPRLKPSRPLPQPPHRRRRTTTARYMYGVCVSCRTVSAVTVCAICRGRVTSLSRRTAHGATAAEPADDADVAGVADVAPPSDVAPSSDA</sequence>
<protein>
    <submittedName>
        <fullName evidence="1">Uncharacterized protein</fullName>
    </submittedName>
</protein>
<name>A0ACC2KYV9_PERAE</name>
<evidence type="ECO:0000313" key="1">
    <source>
        <dbReference type="EMBL" id="KAJ8626412.1"/>
    </source>
</evidence>
<accession>A0ACC2KYV9</accession>
<comment type="caution">
    <text evidence="1">The sequence shown here is derived from an EMBL/GenBank/DDBJ whole genome shotgun (WGS) entry which is preliminary data.</text>
</comment>
<gene>
    <name evidence="1" type="ORF">MRB53_019719</name>
</gene>
<keyword evidence="2" id="KW-1185">Reference proteome</keyword>
<organism evidence="1 2">
    <name type="scientific">Persea americana</name>
    <name type="common">Avocado</name>
    <dbReference type="NCBI Taxonomy" id="3435"/>
    <lineage>
        <taxon>Eukaryota</taxon>
        <taxon>Viridiplantae</taxon>
        <taxon>Streptophyta</taxon>
        <taxon>Embryophyta</taxon>
        <taxon>Tracheophyta</taxon>
        <taxon>Spermatophyta</taxon>
        <taxon>Magnoliopsida</taxon>
        <taxon>Magnoliidae</taxon>
        <taxon>Laurales</taxon>
        <taxon>Lauraceae</taxon>
        <taxon>Persea</taxon>
    </lineage>
</organism>